<dbReference type="InterPro" id="IPR046470">
    <property type="entry name" value="SAM_HAT_C"/>
</dbReference>
<dbReference type="PANTHER" id="PTHR35092:SF1">
    <property type="entry name" value="CHLORINASE MJ1651"/>
    <property type="match status" value="1"/>
</dbReference>
<dbReference type="Pfam" id="PF01887">
    <property type="entry name" value="SAM_HAT_N"/>
    <property type="match status" value="1"/>
</dbReference>
<sequence>MTIAILTDFGTSDNYNGVMEAVIKKLNREADIIYISPEAKNFNIISGSYLLYTSFRYFRKNTIFLVVIDPGVGTERKPLAIKTRNYIFIGPDNGVLYPSIKADEVVDLHVIDNEKVYLSKAISNTFHGRDIFSISAALLSLRVPMDTLGSKISEDRIQKVDFSVRVENNMICTKVIFIDHYGNVALALRDAKVKLGMTAQLKVGGRTYQAWTASTFQDRETGLIVYRNGYGFLELGLNKANASLLLDVKEGDDVCIEGSILVDFSPFI</sequence>
<dbReference type="InterPro" id="IPR046469">
    <property type="entry name" value="SAM_HAT_N"/>
</dbReference>
<evidence type="ECO:0000256" key="2">
    <source>
        <dbReference type="ARBA" id="ARBA00024035"/>
    </source>
</evidence>
<evidence type="ECO:0000256" key="1">
    <source>
        <dbReference type="ARBA" id="ARBA00022691"/>
    </source>
</evidence>
<gene>
    <name evidence="5" type="ordered locus">Mcup_0005</name>
</gene>
<dbReference type="PATRIC" id="fig|1006006.8.peg.5"/>
<evidence type="ECO:0000313" key="6">
    <source>
        <dbReference type="Proteomes" id="UP000007812"/>
    </source>
</evidence>
<dbReference type="KEGG" id="mcn:Mcup_0005"/>
<evidence type="ECO:0000259" key="3">
    <source>
        <dbReference type="Pfam" id="PF01887"/>
    </source>
</evidence>
<dbReference type="PANTHER" id="PTHR35092">
    <property type="entry name" value="CHLORINASE MJ1651"/>
    <property type="match status" value="1"/>
</dbReference>
<dbReference type="Pfam" id="PF20257">
    <property type="entry name" value="SAM_HAT_C"/>
    <property type="match status" value="1"/>
</dbReference>
<dbReference type="InterPro" id="IPR002747">
    <property type="entry name" value="SAM_OH_AdoTrfase"/>
</dbReference>
<dbReference type="InterPro" id="IPR023227">
    <property type="entry name" value="SAM_OH_AdoTrfase_C_sf"/>
</dbReference>
<evidence type="ECO:0000259" key="4">
    <source>
        <dbReference type="Pfam" id="PF20257"/>
    </source>
</evidence>
<dbReference type="EMBL" id="CP002656">
    <property type="protein sequence ID" value="AEB94116.1"/>
    <property type="molecule type" value="Genomic_DNA"/>
</dbReference>
<feature type="domain" description="S-adenosyl-l-methionine hydroxide adenosyltransferase N-terminal" evidence="3">
    <location>
        <begin position="3"/>
        <end position="149"/>
    </location>
</feature>
<dbReference type="SUPFAM" id="SSF102522">
    <property type="entry name" value="Bacterial fluorinating enzyme, N-terminal domain"/>
    <property type="match status" value="1"/>
</dbReference>
<dbReference type="InterPro" id="IPR023228">
    <property type="entry name" value="SAM_OH_AdoTrfase_N_sf"/>
</dbReference>
<accession>F4G3B8</accession>
<dbReference type="PIRSF" id="PIRSF006779">
    <property type="entry name" value="UCP006779"/>
    <property type="match status" value="1"/>
</dbReference>
<keyword evidence="6" id="KW-1185">Reference proteome</keyword>
<proteinExistence type="inferred from homology"/>
<organism evidence="5 6">
    <name type="scientific">Metallosphaera cuprina (strain Ar-4)</name>
    <dbReference type="NCBI Taxonomy" id="1006006"/>
    <lineage>
        <taxon>Archaea</taxon>
        <taxon>Thermoproteota</taxon>
        <taxon>Thermoprotei</taxon>
        <taxon>Sulfolobales</taxon>
        <taxon>Sulfolobaceae</taxon>
        <taxon>Metallosphaera</taxon>
    </lineage>
</organism>
<reference evidence="5 6" key="1">
    <citation type="journal article" date="2011" name="J. Bacteriol.">
        <title>Complete genome sequence of Metallosphaera cuprina, a metal sulfide-oxidizing archaeon from a hot spring.</title>
        <authorList>
            <person name="Liu L.J."/>
            <person name="You X.Y."/>
            <person name="Zheng H."/>
            <person name="Wang S."/>
            <person name="Jiang C.Y."/>
            <person name="Liu S.J."/>
        </authorList>
    </citation>
    <scope>NUCLEOTIDE SEQUENCE [LARGE SCALE GENOMIC DNA]</scope>
    <source>
        <strain evidence="5 6">Ar-4</strain>
    </source>
</reference>
<dbReference type="HOGENOM" id="CLU_059734_1_1_2"/>
<dbReference type="eggNOG" id="arCOG04309">
    <property type="taxonomic scope" value="Archaea"/>
</dbReference>
<dbReference type="Gene3D" id="2.40.30.90">
    <property type="entry name" value="Bacterial fluorinating enzyme like"/>
    <property type="match status" value="1"/>
</dbReference>
<evidence type="ECO:0000313" key="5">
    <source>
        <dbReference type="EMBL" id="AEB94116.1"/>
    </source>
</evidence>
<dbReference type="SUPFAM" id="SSF101852">
    <property type="entry name" value="Bacterial fluorinating enzyme, C-terminal domain"/>
    <property type="match status" value="1"/>
</dbReference>
<keyword evidence="1" id="KW-0949">S-adenosyl-L-methionine</keyword>
<comment type="similarity">
    <text evidence="2">Belongs to the SAM hydrolase / SAM-dependent halogenase family.</text>
</comment>
<protein>
    <submittedName>
        <fullName evidence="5">Uncharacterized protein</fullName>
    </submittedName>
</protein>
<name>F4G3B8_METCR</name>
<dbReference type="Proteomes" id="UP000007812">
    <property type="component" value="Chromosome"/>
</dbReference>
<feature type="domain" description="S-adenosyl-l-methionine hydroxide adenosyltransferase C-terminal" evidence="4">
    <location>
        <begin position="174"/>
        <end position="254"/>
    </location>
</feature>
<dbReference type="STRING" id="1006006.Mcup_0005"/>
<dbReference type="Gene3D" id="3.40.50.10790">
    <property type="entry name" value="S-adenosyl-l-methionine hydroxide adenosyltransferase, N-terminal"/>
    <property type="match status" value="1"/>
</dbReference>
<dbReference type="AlphaFoldDB" id="F4G3B8"/>